<evidence type="ECO:0000313" key="3">
    <source>
        <dbReference type="Proteomes" id="UP000178082"/>
    </source>
</evidence>
<dbReference type="CDD" id="cd01045">
    <property type="entry name" value="Ferritin_like_AB"/>
    <property type="match status" value="1"/>
</dbReference>
<dbReference type="Pfam" id="PF02915">
    <property type="entry name" value="Rubrerythrin"/>
    <property type="match status" value="1"/>
</dbReference>
<feature type="domain" description="Rubrerythrin diiron-binding" evidence="1">
    <location>
        <begin position="10"/>
        <end position="157"/>
    </location>
</feature>
<dbReference type="AlphaFoldDB" id="A0A1F7SDY4"/>
<proteinExistence type="predicted"/>
<dbReference type="Gene3D" id="1.20.1260.10">
    <property type="match status" value="1"/>
</dbReference>
<accession>A0A1F7SDY4</accession>
<dbReference type="SUPFAM" id="SSF47240">
    <property type="entry name" value="Ferritin-like"/>
    <property type="match status" value="1"/>
</dbReference>
<organism evidence="2 3">
    <name type="scientific">Candidatus Schekmanbacteria bacterium RIFCSPLOWO2_12_FULL_38_15</name>
    <dbReference type="NCBI Taxonomy" id="1817883"/>
    <lineage>
        <taxon>Bacteria</taxon>
        <taxon>Candidatus Schekmaniibacteriota</taxon>
    </lineage>
</organism>
<dbReference type="Proteomes" id="UP000178082">
    <property type="component" value="Unassembled WGS sequence"/>
</dbReference>
<evidence type="ECO:0000259" key="1">
    <source>
        <dbReference type="Pfam" id="PF02915"/>
    </source>
</evidence>
<dbReference type="STRING" id="1817883.A3G31_06280"/>
<dbReference type="GO" id="GO:0016491">
    <property type="term" value="F:oxidoreductase activity"/>
    <property type="evidence" value="ECO:0007669"/>
    <property type="project" value="InterPro"/>
</dbReference>
<reference evidence="2 3" key="1">
    <citation type="journal article" date="2016" name="Nat. Commun.">
        <title>Thousands of microbial genomes shed light on interconnected biogeochemical processes in an aquifer system.</title>
        <authorList>
            <person name="Anantharaman K."/>
            <person name="Brown C.T."/>
            <person name="Hug L.A."/>
            <person name="Sharon I."/>
            <person name="Castelle C.J."/>
            <person name="Probst A.J."/>
            <person name="Thomas B.C."/>
            <person name="Singh A."/>
            <person name="Wilkins M.J."/>
            <person name="Karaoz U."/>
            <person name="Brodie E.L."/>
            <person name="Williams K.H."/>
            <person name="Hubbard S.S."/>
            <person name="Banfield J.F."/>
        </authorList>
    </citation>
    <scope>NUCLEOTIDE SEQUENCE [LARGE SCALE GENOMIC DNA]</scope>
</reference>
<protein>
    <recommendedName>
        <fullName evidence="1">Rubrerythrin diiron-binding domain-containing protein</fullName>
    </recommendedName>
</protein>
<dbReference type="GO" id="GO:0046872">
    <property type="term" value="F:metal ion binding"/>
    <property type="evidence" value="ECO:0007669"/>
    <property type="project" value="InterPro"/>
</dbReference>
<dbReference type="PANTHER" id="PTHR33531">
    <property type="entry name" value="RUBRERYTHRIN SUBFAMILY"/>
    <property type="match status" value="1"/>
</dbReference>
<name>A0A1F7SDY4_9BACT</name>
<dbReference type="PANTHER" id="PTHR33531:SF7">
    <property type="entry name" value="HYPOTHETICAL MEMBRANE PROTEIN, CONSERVED"/>
    <property type="match status" value="1"/>
</dbReference>
<comment type="caution">
    <text evidence="2">The sequence shown here is derived from an EMBL/GenBank/DDBJ whole genome shotgun (WGS) entry which is preliminary data.</text>
</comment>
<evidence type="ECO:0000313" key="2">
    <source>
        <dbReference type="EMBL" id="OGL51454.1"/>
    </source>
</evidence>
<dbReference type="EMBL" id="MGDI01000042">
    <property type="protein sequence ID" value="OGL51454.1"/>
    <property type="molecule type" value="Genomic_DNA"/>
</dbReference>
<dbReference type="InterPro" id="IPR003251">
    <property type="entry name" value="Rr_diiron-bd_dom"/>
</dbReference>
<dbReference type="InterPro" id="IPR009078">
    <property type="entry name" value="Ferritin-like_SF"/>
</dbReference>
<gene>
    <name evidence="2" type="ORF">A3G31_06280</name>
</gene>
<sequence length="178" mass="20796">MASGNKDALEALKFAIKFEKDGYNFYTKASKKTKNLVGREMFKYIADEEKKHIEKVKSIYEKLKKSGEWPKASKKSVGKKKVADFETIFTRVKGEIIKILRADSGDVEALKIAKEMEAKGYKFYQKRADETDNPLERAFYEELVKEESNHYEILENTYEYLSNPSDWFSNKERPIYEG</sequence>
<dbReference type="InterPro" id="IPR012347">
    <property type="entry name" value="Ferritin-like"/>
</dbReference>